<comment type="similarity">
    <text evidence="1">Belongs to the eIF-1A family.</text>
</comment>
<feature type="transmembrane region" description="Helical" evidence="7">
    <location>
        <begin position="276"/>
        <end position="300"/>
    </location>
</feature>
<dbReference type="AlphaFoldDB" id="A0AAV1WFJ5"/>
<dbReference type="Gene3D" id="2.40.50.140">
    <property type="entry name" value="Nucleic acid-binding proteins"/>
    <property type="match status" value="1"/>
</dbReference>
<dbReference type="InterPro" id="IPR010605">
    <property type="entry name" value="DUF1191"/>
</dbReference>
<sequence>MPKNKGKGGKNRKRGKNEADDEKRELVFKEDGQEYAQVLRMLGNGRCEAMCIDGTKRLCHIRGKMHKKVWIAAGDIILVGSNTYDHDSLDNFLCKHANKEIKNPRTGAFYNISLPSNFTGMEISILRLRTVSFWLRGVNYSVFNVPQRVVPQPNRKRMAIVYENLGNWSSYYYNVPNHTMVAPVFGIIPYTSSETTLINCEKMNLIIQGDPIRIQFPDVRPHAKNVAPICVKFGADGSVELSNMTKPYECEAKSQGHYTLVVPSTESHTQIKGLNIWWVFGFVIGFVGLVMVVLVVIILVKVAKRRKIRKMEKNSEGDEAFDTFWIGESKLPLASTRRTQPVLENDDVAPG</sequence>
<organism evidence="9 10">
    <name type="scientific">Lupinus luteus</name>
    <name type="common">European yellow lupine</name>
    <dbReference type="NCBI Taxonomy" id="3873"/>
    <lineage>
        <taxon>Eukaryota</taxon>
        <taxon>Viridiplantae</taxon>
        <taxon>Streptophyta</taxon>
        <taxon>Embryophyta</taxon>
        <taxon>Tracheophyta</taxon>
        <taxon>Spermatophyta</taxon>
        <taxon>Magnoliopsida</taxon>
        <taxon>eudicotyledons</taxon>
        <taxon>Gunneridae</taxon>
        <taxon>Pentapetalae</taxon>
        <taxon>rosids</taxon>
        <taxon>fabids</taxon>
        <taxon>Fabales</taxon>
        <taxon>Fabaceae</taxon>
        <taxon>Papilionoideae</taxon>
        <taxon>50 kb inversion clade</taxon>
        <taxon>genistoids sensu lato</taxon>
        <taxon>core genistoids</taxon>
        <taxon>Genisteae</taxon>
        <taxon>Lupinus</taxon>
    </lineage>
</organism>
<evidence type="ECO:0000259" key="8">
    <source>
        <dbReference type="PROSITE" id="PS50832"/>
    </source>
</evidence>
<comment type="caution">
    <text evidence="9">The sequence shown here is derived from an EMBL/GenBank/DDBJ whole genome shotgun (WGS) entry which is preliminary data.</text>
</comment>
<dbReference type="HAMAP" id="MF_00216">
    <property type="entry name" value="aIF_1A"/>
    <property type="match status" value="1"/>
</dbReference>
<dbReference type="GO" id="GO:0003743">
    <property type="term" value="F:translation initiation factor activity"/>
    <property type="evidence" value="ECO:0007669"/>
    <property type="project" value="UniProtKB-UniRule"/>
</dbReference>
<feature type="domain" description="S1-like" evidence="8">
    <location>
        <begin position="22"/>
        <end position="97"/>
    </location>
</feature>
<proteinExistence type="inferred from homology"/>
<evidence type="ECO:0000313" key="10">
    <source>
        <dbReference type="Proteomes" id="UP001497480"/>
    </source>
</evidence>
<name>A0AAV1WFJ5_LUPLU</name>
<keyword evidence="3 5" id="KW-0648">Protein biosynthesis</keyword>
<dbReference type="PROSITE" id="PS01262">
    <property type="entry name" value="IF1A"/>
    <property type="match status" value="1"/>
</dbReference>
<dbReference type="SMART" id="SM00652">
    <property type="entry name" value="eIF1a"/>
    <property type="match status" value="1"/>
</dbReference>
<dbReference type="SUPFAM" id="SSF50249">
    <property type="entry name" value="Nucleic acid-binding proteins"/>
    <property type="match status" value="1"/>
</dbReference>
<dbReference type="GO" id="GO:0003723">
    <property type="term" value="F:RNA binding"/>
    <property type="evidence" value="ECO:0007669"/>
    <property type="project" value="InterPro"/>
</dbReference>
<evidence type="ECO:0000256" key="5">
    <source>
        <dbReference type="PROSITE-ProRule" id="PRU00181"/>
    </source>
</evidence>
<gene>
    <name evidence="9" type="ORF">LLUT_LOCUS9028</name>
</gene>
<evidence type="ECO:0000256" key="1">
    <source>
        <dbReference type="ARBA" id="ARBA00007392"/>
    </source>
</evidence>
<evidence type="ECO:0000256" key="2">
    <source>
        <dbReference type="ARBA" id="ARBA00022540"/>
    </source>
</evidence>
<feature type="compositionally biased region" description="Basic residues" evidence="6">
    <location>
        <begin position="1"/>
        <end position="15"/>
    </location>
</feature>
<dbReference type="EMBL" id="CAXHTB010000006">
    <property type="protein sequence ID" value="CAL0307968.1"/>
    <property type="molecule type" value="Genomic_DNA"/>
</dbReference>
<dbReference type="Pfam" id="PF06697">
    <property type="entry name" value="DUF1191"/>
    <property type="match status" value="1"/>
</dbReference>
<keyword evidence="7" id="KW-0472">Membrane</keyword>
<keyword evidence="10" id="KW-1185">Reference proteome</keyword>
<reference evidence="9 10" key="1">
    <citation type="submission" date="2024-03" db="EMBL/GenBank/DDBJ databases">
        <authorList>
            <person name="Martinez-Hernandez J."/>
        </authorList>
    </citation>
    <scope>NUCLEOTIDE SEQUENCE [LARGE SCALE GENOMIC DNA]</scope>
</reference>
<dbReference type="InterPro" id="IPR018104">
    <property type="entry name" value="TIF_eIF-1A_CS"/>
</dbReference>
<evidence type="ECO:0000256" key="6">
    <source>
        <dbReference type="SAM" id="MobiDB-lite"/>
    </source>
</evidence>
<keyword evidence="2 5" id="KW-0396">Initiation factor</keyword>
<dbReference type="InterPro" id="IPR006196">
    <property type="entry name" value="RNA-binding_domain_S1_IF1"/>
</dbReference>
<accession>A0AAV1WFJ5</accession>
<dbReference type="Proteomes" id="UP001497480">
    <property type="component" value="Unassembled WGS sequence"/>
</dbReference>
<keyword evidence="7" id="KW-1133">Transmembrane helix</keyword>
<evidence type="ECO:0000256" key="7">
    <source>
        <dbReference type="SAM" id="Phobius"/>
    </source>
</evidence>
<dbReference type="PROSITE" id="PS50832">
    <property type="entry name" value="S1_IF1_TYPE"/>
    <property type="match status" value="1"/>
</dbReference>
<keyword evidence="7" id="KW-0812">Transmembrane</keyword>
<dbReference type="GO" id="GO:0016020">
    <property type="term" value="C:membrane"/>
    <property type="evidence" value="ECO:0007669"/>
    <property type="project" value="TreeGrafter"/>
</dbReference>
<dbReference type="CDD" id="cd05793">
    <property type="entry name" value="S1_IF1A"/>
    <property type="match status" value="1"/>
</dbReference>
<dbReference type="InterPro" id="IPR001253">
    <property type="entry name" value="TIF_eIF-1A"/>
</dbReference>
<evidence type="ECO:0000313" key="9">
    <source>
        <dbReference type="EMBL" id="CAL0307968.1"/>
    </source>
</evidence>
<dbReference type="PANTHER" id="PTHR33512">
    <property type="entry name" value="PROTEIN, PUTATIVE (DUF1191)-RELATED"/>
    <property type="match status" value="1"/>
</dbReference>
<dbReference type="InterPro" id="IPR012340">
    <property type="entry name" value="NA-bd_OB-fold"/>
</dbReference>
<evidence type="ECO:0000256" key="4">
    <source>
        <dbReference type="ARBA" id="ARBA00032507"/>
    </source>
</evidence>
<evidence type="ECO:0000256" key="3">
    <source>
        <dbReference type="ARBA" id="ARBA00022917"/>
    </source>
</evidence>
<protein>
    <recommendedName>
        <fullName evidence="4">Eukaryotic translation initiation factor 4C</fullName>
    </recommendedName>
</protein>
<dbReference type="PANTHER" id="PTHR33512:SF7">
    <property type="entry name" value="LEGUME LECTIN DOMAIN-CONTAINING PROTEIN"/>
    <property type="match status" value="1"/>
</dbReference>
<feature type="region of interest" description="Disordered" evidence="6">
    <location>
        <begin position="1"/>
        <end position="24"/>
    </location>
</feature>